<organism evidence="2 3">
    <name type="scientific">Dissostichus mawsoni</name>
    <name type="common">Antarctic cod</name>
    <dbReference type="NCBI Taxonomy" id="36200"/>
    <lineage>
        <taxon>Eukaryota</taxon>
        <taxon>Metazoa</taxon>
        <taxon>Chordata</taxon>
        <taxon>Craniata</taxon>
        <taxon>Vertebrata</taxon>
        <taxon>Euteleostomi</taxon>
        <taxon>Actinopterygii</taxon>
        <taxon>Neopterygii</taxon>
        <taxon>Teleostei</taxon>
        <taxon>Neoteleostei</taxon>
        <taxon>Acanthomorphata</taxon>
        <taxon>Eupercaria</taxon>
        <taxon>Perciformes</taxon>
        <taxon>Notothenioidei</taxon>
        <taxon>Nototheniidae</taxon>
        <taxon>Dissostichus</taxon>
    </lineage>
</organism>
<evidence type="ECO:0000313" key="2">
    <source>
        <dbReference type="EMBL" id="KAF3838727.1"/>
    </source>
</evidence>
<proteinExistence type="predicted"/>
<name>A0A7J5XQ57_DISMA</name>
<feature type="transmembrane region" description="Helical" evidence="1">
    <location>
        <begin position="304"/>
        <end position="324"/>
    </location>
</feature>
<comment type="caution">
    <text evidence="2">The sequence shown here is derived from an EMBL/GenBank/DDBJ whole genome shotgun (WGS) entry which is preliminary data.</text>
</comment>
<accession>A0A7J5XQ57</accession>
<feature type="transmembrane region" description="Helical" evidence="1">
    <location>
        <begin position="165"/>
        <end position="183"/>
    </location>
</feature>
<dbReference type="AlphaFoldDB" id="A0A7J5XQ57"/>
<dbReference type="EMBL" id="JAAKFY010000022">
    <property type="protein sequence ID" value="KAF3838727.1"/>
    <property type="molecule type" value="Genomic_DNA"/>
</dbReference>
<keyword evidence="1" id="KW-0812">Transmembrane</keyword>
<keyword evidence="3" id="KW-1185">Reference proteome</keyword>
<dbReference type="Proteomes" id="UP000518266">
    <property type="component" value="Unassembled WGS sequence"/>
</dbReference>
<keyword evidence="1" id="KW-0472">Membrane</keyword>
<evidence type="ECO:0000256" key="1">
    <source>
        <dbReference type="SAM" id="Phobius"/>
    </source>
</evidence>
<gene>
    <name evidence="2" type="ORF">F7725_010495</name>
</gene>
<evidence type="ECO:0000313" key="3">
    <source>
        <dbReference type="Proteomes" id="UP000518266"/>
    </source>
</evidence>
<keyword evidence="1" id="KW-1133">Transmembrane helix</keyword>
<reference evidence="2 3" key="1">
    <citation type="submission" date="2020-03" db="EMBL/GenBank/DDBJ databases">
        <title>Dissostichus mawsoni Genome sequencing and assembly.</title>
        <authorList>
            <person name="Park H."/>
        </authorList>
    </citation>
    <scope>NUCLEOTIDE SEQUENCE [LARGE SCALE GENOMIC DNA]</scope>
    <source>
        <strain evidence="2">DM0001</strain>
        <tissue evidence="2">Muscle</tissue>
    </source>
</reference>
<sequence>MRLRTTPSPDGMTSLQMSAVTAGVEEAGLDGFEESCLLMRTSRRRSLALILLYSLYSSRCGTRSSFCTFLQGGEREGGVTARHQQISCVCSKAVSLSVNQLSPDSITLRADYMIADNVEGQLPGPLLHLPPEGGVGGVWLLVFDPSDEVTRSTAMMTSDSASPPAALPLLFLVLLVFLLLLLLLPLHLFSPSFLFFLPLVLLLLFDLLPEVSRLPLDDGLQGLSAPLTGGGHLGGGGAFRMSGVLQVGRAAPRSAAGFLKHRLLTGQLLLVAVTVLLTVSAAHLDVVGPAVILPLPFDALLNELQRFLSGGMLIFDLCVVSALVQRGAEALG</sequence>
<feature type="transmembrane region" description="Helical" evidence="1">
    <location>
        <begin position="189"/>
        <end position="208"/>
    </location>
</feature>
<feature type="transmembrane region" description="Helical" evidence="1">
    <location>
        <begin position="263"/>
        <end position="284"/>
    </location>
</feature>
<protein>
    <submittedName>
        <fullName evidence="2">Uncharacterized protein</fullName>
    </submittedName>
</protein>